<dbReference type="GeneID" id="24919934"/>
<evidence type="ECO:0000313" key="1">
    <source>
        <dbReference type="EMBL" id="CBK22711.2"/>
    </source>
</evidence>
<dbReference type="RefSeq" id="XP_012896759.1">
    <property type="nucleotide sequence ID" value="XM_013041305.1"/>
</dbReference>
<proteinExistence type="predicted"/>
<keyword evidence="2" id="KW-1185">Reference proteome</keyword>
<sequence>MSRYSEKCIKRFTEAVIDSILTGTLKFSYIRDYIATKDQIGEVKAILGSLRLILINAVRNNITEVMLASDLQMLGLPYTYQLAIFRPYSEHKIDLVKVLSEDRLLVLSFRRFEQADVNRSVVRLACGGDD</sequence>
<dbReference type="Proteomes" id="UP000008312">
    <property type="component" value="Unassembled WGS sequence"/>
</dbReference>
<evidence type="ECO:0000313" key="2">
    <source>
        <dbReference type="Proteomes" id="UP000008312"/>
    </source>
</evidence>
<organism evidence="1">
    <name type="scientific">Blastocystis hominis</name>
    <dbReference type="NCBI Taxonomy" id="12968"/>
    <lineage>
        <taxon>Eukaryota</taxon>
        <taxon>Sar</taxon>
        <taxon>Stramenopiles</taxon>
        <taxon>Bigyra</taxon>
        <taxon>Opalozoa</taxon>
        <taxon>Opalinata</taxon>
        <taxon>Blastocystidae</taxon>
        <taxon>Blastocystis</taxon>
    </lineage>
</organism>
<protein>
    <submittedName>
        <fullName evidence="1">Uncharacterized protein</fullName>
    </submittedName>
</protein>
<reference evidence="1" key="1">
    <citation type="submission" date="2010-02" db="EMBL/GenBank/DDBJ databases">
        <title>Sequencing and annotation of the Blastocystis hominis genome.</title>
        <authorList>
            <person name="Wincker P."/>
        </authorList>
    </citation>
    <scope>NUCLEOTIDE SEQUENCE</scope>
    <source>
        <strain evidence="1">Singapore isolate B</strain>
    </source>
</reference>
<name>D8M2Y8_BLAHO</name>
<dbReference type="InParanoid" id="D8M2Y8"/>
<dbReference type="Pfam" id="PF21672">
    <property type="entry name" value="COMM_HN"/>
    <property type="match status" value="1"/>
</dbReference>
<dbReference type="AlphaFoldDB" id="D8M2Y8"/>
<dbReference type="EMBL" id="FN668650">
    <property type="protein sequence ID" value="CBK22711.2"/>
    <property type="molecule type" value="Genomic_DNA"/>
</dbReference>
<gene>
    <name evidence="1" type="ORF">GSBLH_T00002794001</name>
</gene>
<accession>D8M2Y8</accession>
<dbReference type="OrthoDB" id="284322at2759"/>